<feature type="compositionally biased region" description="Low complexity" evidence="1">
    <location>
        <begin position="38"/>
        <end position="58"/>
    </location>
</feature>
<reference evidence="3" key="1">
    <citation type="submission" date="2023-10" db="EMBL/GenBank/DDBJ databases">
        <authorList>
            <person name="Chen Y."/>
            <person name="Shah S."/>
            <person name="Dougan E. K."/>
            <person name="Thang M."/>
            <person name="Chan C."/>
        </authorList>
    </citation>
    <scope>NUCLEOTIDE SEQUENCE [LARGE SCALE GENOMIC DNA]</scope>
</reference>
<comment type="caution">
    <text evidence="3">The sequence shown here is derived from an EMBL/GenBank/DDBJ whole genome shotgun (WGS) entry which is preliminary data.</text>
</comment>
<evidence type="ECO:0000256" key="1">
    <source>
        <dbReference type="SAM" id="MobiDB-lite"/>
    </source>
</evidence>
<dbReference type="PANTHER" id="PTHR23101:SF25">
    <property type="entry name" value="GTPASE-ACTIVATING PROTEIN AND VPS9 DOMAIN-CONTAINING PROTEIN 1"/>
    <property type="match status" value="1"/>
</dbReference>
<accession>A0ABN9XCB0</accession>
<dbReference type="Proteomes" id="UP001189429">
    <property type="component" value="Unassembled WGS sequence"/>
</dbReference>
<dbReference type="SUPFAM" id="SSF109993">
    <property type="entry name" value="VPS9 domain"/>
    <property type="match status" value="1"/>
</dbReference>
<evidence type="ECO:0000259" key="2">
    <source>
        <dbReference type="PROSITE" id="PS51205"/>
    </source>
</evidence>
<protein>
    <recommendedName>
        <fullName evidence="2">VPS9 domain-containing protein</fullName>
    </recommendedName>
</protein>
<dbReference type="InterPro" id="IPR003123">
    <property type="entry name" value="VPS9"/>
</dbReference>
<dbReference type="Pfam" id="PF02204">
    <property type="entry name" value="VPS9"/>
    <property type="match status" value="1"/>
</dbReference>
<dbReference type="Gene3D" id="1.20.1050.80">
    <property type="entry name" value="VPS9 domain"/>
    <property type="match status" value="1"/>
</dbReference>
<name>A0ABN9XCB0_9DINO</name>
<gene>
    <name evidence="3" type="ORF">PCOR1329_LOCUS75444</name>
</gene>
<dbReference type="Gene3D" id="1.10.246.120">
    <property type="match status" value="1"/>
</dbReference>
<sequence>MRPGPEEGPLRRVLAADAAQEDRAEGAGGEGPAGGGARSSSSAARPSRQGGAADAAPPAQTAYAAFREALRQPALEPFAARLQDGFPGGLRREEAAKRVHRFLSGASAHLLSESPAFAAAAASEEGRASVVEGLEKFLLTKLHGKVFAGEPADAAEDATLRERIRGLCWLDCEHLGIPPVDPDLLAEAAGQLREMDNYRAPHDKLVVLLNACRVINHILKRTVAERAPEATGRPLSADDFLPVLIYAVLAANPPRLHSNVEFVSAFRHPSRLVGEDAYFLTALQSAVAFIRSAGPKEVDLEREEFDRRCAEALASRADACPEGPQAATAAARALELAPEQAARLRARAAAVPLRFEGVECAAQLRMGDVPVLLDEYRQMAALLRDVARGTLV</sequence>
<evidence type="ECO:0000313" key="4">
    <source>
        <dbReference type="Proteomes" id="UP001189429"/>
    </source>
</evidence>
<dbReference type="SMART" id="SM00167">
    <property type="entry name" value="VPS9"/>
    <property type="match status" value="1"/>
</dbReference>
<feature type="compositionally biased region" description="Basic and acidic residues" evidence="1">
    <location>
        <begin position="1"/>
        <end position="10"/>
    </location>
</feature>
<proteinExistence type="predicted"/>
<dbReference type="PANTHER" id="PTHR23101">
    <property type="entry name" value="RAB GDP/GTP EXCHANGE FACTOR"/>
    <property type="match status" value="1"/>
</dbReference>
<feature type="compositionally biased region" description="Gly residues" evidence="1">
    <location>
        <begin position="26"/>
        <end position="37"/>
    </location>
</feature>
<dbReference type="EMBL" id="CAUYUJ010020292">
    <property type="protein sequence ID" value="CAK0897192.1"/>
    <property type="molecule type" value="Genomic_DNA"/>
</dbReference>
<dbReference type="InterPro" id="IPR045046">
    <property type="entry name" value="Vps9-like"/>
</dbReference>
<feature type="region of interest" description="Disordered" evidence="1">
    <location>
        <begin position="1"/>
        <end position="58"/>
    </location>
</feature>
<dbReference type="InterPro" id="IPR037191">
    <property type="entry name" value="VPS9_dom_sf"/>
</dbReference>
<evidence type="ECO:0000313" key="3">
    <source>
        <dbReference type="EMBL" id="CAK0897192.1"/>
    </source>
</evidence>
<organism evidence="3 4">
    <name type="scientific">Prorocentrum cordatum</name>
    <dbReference type="NCBI Taxonomy" id="2364126"/>
    <lineage>
        <taxon>Eukaryota</taxon>
        <taxon>Sar</taxon>
        <taxon>Alveolata</taxon>
        <taxon>Dinophyceae</taxon>
        <taxon>Prorocentrales</taxon>
        <taxon>Prorocentraceae</taxon>
        <taxon>Prorocentrum</taxon>
    </lineage>
</organism>
<dbReference type="PROSITE" id="PS51205">
    <property type="entry name" value="VPS9"/>
    <property type="match status" value="1"/>
</dbReference>
<keyword evidence="4" id="KW-1185">Reference proteome</keyword>
<feature type="domain" description="VPS9" evidence="2">
    <location>
        <begin position="154"/>
        <end position="299"/>
    </location>
</feature>